<dbReference type="InterPro" id="IPR036736">
    <property type="entry name" value="ACP-like_sf"/>
</dbReference>
<evidence type="ECO:0000256" key="2">
    <source>
        <dbReference type="ARBA" id="ARBA00022553"/>
    </source>
</evidence>
<proteinExistence type="inferred from homology"/>
<organism evidence="4">
    <name type="scientific">bioreactor metagenome</name>
    <dbReference type="NCBI Taxonomy" id="1076179"/>
    <lineage>
        <taxon>unclassified sequences</taxon>
        <taxon>metagenomes</taxon>
        <taxon>ecological metagenomes</taxon>
    </lineage>
</organism>
<evidence type="ECO:0000313" key="4">
    <source>
        <dbReference type="EMBL" id="MPN09743.1"/>
    </source>
</evidence>
<dbReference type="NCBIfam" id="NF002148">
    <property type="entry name" value="PRK00982.1-2"/>
    <property type="match status" value="1"/>
</dbReference>
<dbReference type="NCBIfam" id="NF002150">
    <property type="entry name" value="PRK00982.1-4"/>
    <property type="match status" value="1"/>
</dbReference>
<keyword evidence="1" id="KW-0596">Phosphopantetheine</keyword>
<dbReference type="NCBIfam" id="TIGR00517">
    <property type="entry name" value="acyl_carrier"/>
    <property type="match status" value="1"/>
</dbReference>
<dbReference type="GO" id="GO:0000036">
    <property type="term" value="F:acyl carrier activity"/>
    <property type="evidence" value="ECO:0007669"/>
    <property type="project" value="TreeGrafter"/>
</dbReference>
<dbReference type="Gene3D" id="1.10.1200.10">
    <property type="entry name" value="ACP-like"/>
    <property type="match status" value="1"/>
</dbReference>
<dbReference type="GO" id="GO:0016020">
    <property type="term" value="C:membrane"/>
    <property type="evidence" value="ECO:0007669"/>
    <property type="project" value="GOC"/>
</dbReference>
<accession>A0A645FBC5</accession>
<name>A0A645FBC5_9ZZZZ</name>
<feature type="domain" description="Carrier" evidence="3">
    <location>
        <begin position="1"/>
        <end position="74"/>
    </location>
</feature>
<protein>
    <submittedName>
        <fullName evidence="4">Acyl carrier protein</fullName>
    </submittedName>
</protein>
<dbReference type="GO" id="GO:0000035">
    <property type="term" value="F:acyl binding"/>
    <property type="evidence" value="ECO:0007669"/>
    <property type="project" value="TreeGrafter"/>
</dbReference>
<dbReference type="GO" id="GO:0005829">
    <property type="term" value="C:cytosol"/>
    <property type="evidence" value="ECO:0007669"/>
    <property type="project" value="TreeGrafter"/>
</dbReference>
<dbReference type="PANTHER" id="PTHR20863">
    <property type="entry name" value="ACYL CARRIER PROTEIN"/>
    <property type="match status" value="1"/>
</dbReference>
<reference evidence="4" key="1">
    <citation type="submission" date="2019-08" db="EMBL/GenBank/DDBJ databases">
        <authorList>
            <person name="Kucharzyk K."/>
            <person name="Murdoch R.W."/>
            <person name="Higgins S."/>
            <person name="Loffler F."/>
        </authorList>
    </citation>
    <scope>NUCLEOTIDE SEQUENCE</scope>
</reference>
<dbReference type="PROSITE" id="PS50075">
    <property type="entry name" value="CARRIER"/>
    <property type="match status" value="1"/>
</dbReference>
<keyword evidence="2" id="KW-0597">Phosphoprotein</keyword>
<evidence type="ECO:0000256" key="1">
    <source>
        <dbReference type="ARBA" id="ARBA00022450"/>
    </source>
</evidence>
<gene>
    <name evidence="4" type="primary">acpP_71</name>
    <name evidence="4" type="ORF">SDC9_157035</name>
</gene>
<dbReference type="Pfam" id="PF00550">
    <property type="entry name" value="PP-binding"/>
    <property type="match status" value="1"/>
</dbReference>
<dbReference type="EMBL" id="VSSQ01055864">
    <property type="protein sequence ID" value="MPN09743.1"/>
    <property type="molecule type" value="Genomic_DNA"/>
</dbReference>
<dbReference type="GO" id="GO:0009245">
    <property type="term" value="P:lipid A biosynthetic process"/>
    <property type="evidence" value="ECO:0007669"/>
    <property type="project" value="TreeGrafter"/>
</dbReference>
<dbReference type="InterPro" id="IPR009081">
    <property type="entry name" value="PP-bd_ACP"/>
</dbReference>
<dbReference type="AlphaFoldDB" id="A0A645FBC5"/>
<evidence type="ECO:0000259" key="3">
    <source>
        <dbReference type="PROSITE" id="PS50075"/>
    </source>
</evidence>
<dbReference type="PANTHER" id="PTHR20863:SF76">
    <property type="entry name" value="CARRIER DOMAIN-CONTAINING PROTEIN"/>
    <property type="match status" value="1"/>
</dbReference>
<comment type="caution">
    <text evidence="4">The sequence shown here is derived from an EMBL/GenBank/DDBJ whole genome shotgun (WGS) entry which is preliminary data.</text>
</comment>
<dbReference type="SUPFAM" id="SSF47336">
    <property type="entry name" value="ACP-like"/>
    <property type="match status" value="1"/>
</dbReference>
<dbReference type="InterPro" id="IPR003231">
    <property type="entry name" value="ACP"/>
</dbReference>
<sequence length="74" mass="8574">MVFEKVQAIICAQFDLSKDAVKPDSVIMEDFDADSLDLIDLAMSIEDEFEMEVPDEELENFRTVDDIVKYIEEH</sequence>
<dbReference type="HAMAP" id="MF_01217">
    <property type="entry name" value="Acyl_carrier"/>
    <property type="match status" value="1"/>
</dbReference>